<organism evidence="1 2">
    <name type="scientific">Paramuricea clavata</name>
    <name type="common">Red gorgonian</name>
    <name type="synonym">Violescent sea-whip</name>
    <dbReference type="NCBI Taxonomy" id="317549"/>
    <lineage>
        <taxon>Eukaryota</taxon>
        <taxon>Metazoa</taxon>
        <taxon>Cnidaria</taxon>
        <taxon>Anthozoa</taxon>
        <taxon>Octocorallia</taxon>
        <taxon>Malacalcyonacea</taxon>
        <taxon>Plexauridae</taxon>
        <taxon>Paramuricea</taxon>
    </lineage>
</organism>
<sequence length="183" mass="20725">MSGKSLVGHLFRSDDIQHRKENIISFLSSKLDQQQIDCDYLESLGIIVSHLPDFSTNTEPPKLVFNEQLWIRNALNTILTKTCIPTLRMPRPTAYDGDKRDKMKIFELTYELVSNIVCKGPLENAQCIWSLLLKSLQSFVDECKIGFDVGHEDDGSLLPALFGYVNVDVSNYVSFVSHGLTRL</sequence>
<dbReference type="EMBL" id="CACRXK020016487">
    <property type="protein sequence ID" value="CAB4029902.1"/>
    <property type="molecule type" value="Genomic_DNA"/>
</dbReference>
<accession>A0A7D9LFT4</accession>
<protein>
    <submittedName>
        <fullName evidence="1">Uncharacterized protein</fullName>
    </submittedName>
</protein>
<dbReference type="AlphaFoldDB" id="A0A7D9LFT4"/>
<reference evidence="1" key="1">
    <citation type="submission" date="2020-04" db="EMBL/GenBank/DDBJ databases">
        <authorList>
            <person name="Alioto T."/>
            <person name="Alioto T."/>
            <person name="Gomez Garrido J."/>
        </authorList>
    </citation>
    <scope>NUCLEOTIDE SEQUENCE</scope>
    <source>
        <strain evidence="1">A484AB</strain>
    </source>
</reference>
<feature type="non-terminal residue" evidence="1">
    <location>
        <position position="1"/>
    </location>
</feature>
<dbReference type="Proteomes" id="UP001152795">
    <property type="component" value="Unassembled WGS sequence"/>
</dbReference>
<comment type="caution">
    <text evidence="1">The sequence shown here is derived from an EMBL/GenBank/DDBJ whole genome shotgun (WGS) entry which is preliminary data.</text>
</comment>
<proteinExistence type="predicted"/>
<name>A0A7D9LFT4_PARCT</name>
<keyword evidence="2" id="KW-1185">Reference proteome</keyword>
<evidence type="ECO:0000313" key="2">
    <source>
        <dbReference type="Proteomes" id="UP001152795"/>
    </source>
</evidence>
<evidence type="ECO:0000313" key="1">
    <source>
        <dbReference type="EMBL" id="CAB4029902.1"/>
    </source>
</evidence>
<gene>
    <name evidence="1" type="ORF">PACLA_8A044945</name>
</gene>